<evidence type="ECO:0000313" key="1">
    <source>
        <dbReference type="EMBL" id="MDI9864595.1"/>
    </source>
</evidence>
<organism evidence="1 2">
    <name type="scientific">Flectobacillus longus</name>
    <dbReference type="NCBI Taxonomy" id="2984207"/>
    <lineage>
        <taxon>Bacteria</taxon>
        <taxon>Pseudomonadati</taxon>
        <taxon>Bacteroidota</taxon>
        <taxon>Cytophagia</taxon>
        <taxon>Cytophagales</taxon>
        <taxon>Flectobacillaceae</taxon>
        <taxon>Flectobacillus</taxon>
    </lineage>
</organism>
<reference evidence="1 2" key="1">
    <citation type="submission" date="2023-05" db="EMBL/GenBank/DDBJ databases">
        <title>Novel species of genus Flectobacillus isolated from stream in China.</title>
        <authorList>
            <person name="Lu H."/>
        </authorList>
    </citation>
    <scope>NUCLEOTIDE SEQUENCE [LARGE SCALE GENOMIC DNA]</scope>
    <source>
        <strain evidence="1 2">DC10W</strain>
    </source>
</reference>
<sequence length="241" mass="26983">MKKKSNYKESLIQMLEVVKSDINALVSVAEAAAKNDRDIAYKNGEISYPTTMPVGANPVVTSIISESRLTIPLTMVCFSIIDLAGKLISDKGVKAENKNQKCNSKNESSMEKDGFLSHAKAYFKILANWDDLINDTSARRLQDAYRHSIAHAFLPGATHRIGYRVSFTECITENSLFIKQKDSVILNVKLLSKLTLKGIEKLKDILNETEDRDKKELANKILINFENLIKDNAERLACLDS</sequence>
<comment type="caution">
    <text evidence="1">The sequence shown here is derived from an EMBL/GenBank/DDBJ whole genome shotgun (WGS) entry which is preliminary data.</text>
</comment>
<accession>A0ABT6YM42</accession>
<dbReference type="Proteomes" id="UP001236569">
    <property type="component" value="Unassembled WGS sequence"/>
</dbReference>
<dbReference type="EMBL" id="JASHID010000005">
    <property type="protein sequence ID" value="MDI9864595.1"/>
    <property type="molecule type" value="Genomic_DNA"/>
</dbReference>
<protein>
    <submittedName>
        <fullName evidence="1">Uncharacterized protein</fullName>
    </submittedName>
</protein>
<proteinExistence type="predicted"/>
<evidence type="ECO:0000313" key="2">
    <source>
        <dbReference type="Proteomes" id="UP001236569"/>
    </source>
</evidence>
<gene>
    <name evidence="1" type="ORF">QM480_09700</name>
</gene>
<dbReference type="RefSeq" id="WP_283369764.1">
    <property type="nucleotide sequence ID" value="NZ_JASHID010000005.1"/>
</dbReference>
<name>A0ABT6YM42_9BACT</name>
<keyword evidence="2" id="KW-1185">Reference proteome</keyword>